<proteinExistence type="predicted"/>
<evidence type="ECO:0000313" key="2">
    <source>
        <dbReference type="Proteomes" id="UP000070096"/>
    </source>
</evidence>
<protein>
    <submittedName>
        <fullName evidence="1">Uncharacterized protein</fullName>
    </submittedName>
</protein>
<dbReference type="AlphaFoldDB" id="A0A139N2E2"/>
<reference evidence="1 2" key="1">
    <citation type="submission" date="2016-01" db="EMBL/GenBank/DDBJ databases">
        <title>Highly variable Streptococcus oralis are common among viridans streptococci isolated from primates.</title>
        <authorList>
            <person name="Denapaite D."/>
            <person name="Rieger M."/>
            <person name="Koendgen S."/>
            <person name="Brueckner R."/>
            <person name="Ochigava I."/>
            <person name="Kappeler P."/>
            <person name="Maetz-Rensing K."/>
            <person name="Leendertz F."/>
            <person name="Hakenbeck R."/>
        </authorList>
    </citation>
    <scope>NUCLEOTIDE SEQUENCE [LARGE SCALE GENOMIC DNA]</scope>
    <source>
        <strain evidence="1 2">DD07</strain>
    </source>
</reference>
<dbReference type="EMBL" id="LQRC01000226">
    <property type="protein sequence ID" value="KXT69901.1"/>
    <property type="molecule type" value="Genomic_DNA"/>
</dbReference>
<gene>
    <name evidence="1" type="ORF">SGODD07_01706</name>
</gene>
<name>A0A139N2E2_STRGN</name>
<dbReference type="Proteomes" id="UP000070096">
    <property type="component" value="Unassembled WGS sequence"/>
</dbReference>
<sequence>MTRFTQEANKHVVPQKEIVEMSLYSLNRKEIKNNGIVSI</sequence>
<dbReference type="PATRIC" id="fig|1302.21.peg.1890"/>
<organism evidence="1 2">
    <name type="scientific">Streptococcus gordonii</name>
    <dbReference type="NCBI Taxonomy" id="1302"/>
    <lineage>
        <taxon>Bacteria</taxon>
        <taxon>Bacillati</taxon>
        <taxon>Bacillota</taxon>
        <taxon>Bacilli</taxon>
        <taxon>Lactobacillales</taxon>
        <taxon>Streptococcaceae</taxon>
        <taxon>Streptococcus</taxon>
    </lineage>
</organism>
<evidence type="ECO:0000313" key="1">
    <source>
        <dbReference type="EMBL" id="KXT69901.1"/>
    </source>
</evidence>
<comment type="caution">
    <text evidence="1">The sequence shown here is derived from an EMBL/GenBank/DDBJ whole genome shotgun (WGS) entry which is preliminary data.</text>
</comment>
<accession>A0A139N2E2</accession>